<name>A0A0G1KE07_9BACT</name>
<comment type="caution">
    <text evidence="1">The sequence shown here is derived from an EMBL/GenBank/DDBJ whole genome shotgun (WGS) entry which is preliminary data.</text>
</comment>
<dbReference type="Proteomes" id="UP000034595">
    <property type="component" value="Unassembled WGS sequence"/>
</dbReference>
<organism evidence="1 2">
    <name type="scientific">Candidatus Azambacteria bacterium GW2011_GWA1_44_9</name>
    <dbReference type="NCBI Taxonomy" id="1618610"/>
    <lineage>
        <taxon>Bacteria</taxon>
        <taxon>Candidatus Azamiibacteriota</taxon>
    </lineage>
</organism>
<gene>
    <name evidence="1" type="ORF">UW78_C0005G0009</name>
</gene>
<evidence type="ECO:0000313" key="2">
    <source>
        <dbReference type="Proteomes" id="UP000034595"/>
    </source>
</evidence>
<reference evidence="1 2" key="1">
    <citation type="journal article" date="2015" name="Nature">
        <title>rRNA introns, odd ribosomes, and small enigmatic genomes across a large radiation of phyla.</title>
        <authorList>
            <person name="Brown C.T."/>
            <person name="Hug L.A."/>
            <person name="Thomas B.C."/>
            <person name="Sharon I."/>
            <person name="Castelle C.J."/>
            <person name="Singh A."/>
            <person name="Wilkins M.J."/>
            <person name="Williams K.H."/>
            <person name="Banfield J.F."/>
        </authorList>
    </citation>
    <scope>NUCLEOTIDE SEQUENCE [LARGE SCALE GENOMIC DNA]</scope>
</reference>
<dbReference type="AlphaFoldDB" id="A0A0G1KE07"/>
<proteinExistence type="predicted"/>
<sequence>MGYYCEKPDDLNAIFVLINKDVPHDSNSWVEKMSIKESS</sequence>
<evidence type="ECO:0000313" key="1">
    <source>
        <dbReference type="EMBL" id="KKT81790.1"/>
    </source>
</evidence>
<dbReference type="EMBL" id="LCJQ01000005">
    <property type="protein sequence ID" value="KKT81790.1"/>
    <property type="molecule type" value="Genomic_DNA"/>
</dbReference>
<protein>
    <submittedName>
        <fullName evidence="1">Uncharacterized protein</fullName>
    </submittedName>
</protein>
<accession>A0A0G1KE07</accession>